<keyword evidence="2 7" id="KW-0812">Transmembrane</keyword>
<gene>
    <name evidence="10" type="ORF">MYP_4152</name>
</gene>
<keyword evidence="5 7" id="KW-1133">Transmembrane helix</keyword>
<comment type="subcellular location">
    <subcellularLocation>
        <location evidence="1">Cell membrane</location>
        <topology evidence="1">Multi-pass membrane protein</topology>
    </subcellularLocation>
</comment>
<dbReference type="PROSITE" id="PS50929">
    <property type="entry name" value="ABC_TM1F"/>
    <property type="match status" value="1"/>
</dbReference>
<dbReference type="InterPro" id="IPR036640">
    <property type="entry name" value="ABC1_TM_sf"/>
</dbReference>
<dbReference type="InterPro" id="IPR003593">
    <property type="entry name" value="AAA+_ATPase"/>
</dbReference>
<dbReference type="PANTHER" id="PTHR43394">
    <property type="entry name" value="ATP-DEPENDENT PERMEASE MDL1, MITOCHONDRIAL"/>
    <property type="match status" value="1"/>
</dbReference>
<evidence type="ECO:0000259" key="9">
    <source>
        <dbReference type="PROSITE" id="PS50929"/>
    </source>
</evidence>
<dbReference type="PANTHER" id="PTHR43394:SF1">
    <property type="entry name" value="ATP-BINDING CASSETTE SUB-FAMILY B MEMBER 10, MITOCHONDRIAL"/>
    <property type="match status" value="1"/>
</dbReference>
<sequence>MFSENPSESLNKVTQLPSFTLDYDYFKEVFYYYLYKAAQSSDQKLAALFYICGVIFTSVFLSNLFRYLSQIVLEDLRIHTLLNLRKTVFNNVLNLHLSFFSNEKKGDIMAKISGDVQVVQGSITNTLIVFFREPVTIIFYFFALFKLSASLTFFTIFFIPVSGLIIATIVRKLKQATSDAQTSMGIMLSILDEALTGLRVIKAFNAISYVQDKFQQENIRYSTASRTMVKKNELASPVSELMGVTVVVGILLYGGAMVLEGNNSLKPEEFIAYIAIFSQVLRPAKAMTGSFSQIQHGITAGERVLQLIDTEPAIKNKPNAIELKNFEQEISFENVKFSYDEHKTILNGVNFKLQRGKTIALVGPSGGGKSTISDLIPRFYDPTEGCIKIDGNDIKDCTVESVRDMMGIVNQESLLFNDTIHNNIAFGKPNMSREDVIQAAKIANAHNFIMESEYGYDTVIGDRGVKLSGGQKQRISIARAVLKNPPILILDEATSALDTESEKLVQDALNNLMKNRTTLVIAHRLSTIQNADEILVIEKGKIVERGTHQQLLTFEDGVYNKLTTMQAL</sequence>
<dbReference type="Gene3D" id="3.40.50.300">
    <property type="entry name" value="P-loop containing nucleotide triphosphate hydrolases"/>
    <property type="match status" value="1"/>
</dbReference>
<dbReference type="PROSITE" id="PS50893">
    <property type="entry name" value="ABC_TRANSPORTER_2"/>
    <property type="match status" value="1"/>
</dbReference>
<name>A0A098LKQ3_9BACT</name>
<dbReference type="Pfam" id="PF00005">
    <property type="entry name" value="ABC_tran"/>
    <property type="match status" value="1"/>
</dbReference>
<protein>
    <submittedName>
        <fullName evidence="10">ABC transporter</fullName>
    </submittedName>
</protein>
<evidence type="ECO:0000256" key="2">
    <source>
        <dbReference type="ARBA" id="ARBA00022692"/>
    </source>
</evidence>
<evidence type="ECO:0000256" key="3">
    <source>
        <dbReference type="ARBA" id="ARBA00022741"/>
    </source>
</evidence>
<dbReference type="Pfam" id="PF00664">
    <property type="entry name" value="ABC_membrane"/>
    <property type="match status" value="1"/>
</dbReference>
<keyword evidence="3" id="KW-0547">Nucleotide-binding</keyword>
<proteinExistence type="predicted"/>
<dbReference type="GO" id="GO:0005886">
    <property type="term" value="C:plasma membrane"/>
    <property type="evidence" value="ECO:0007669"/>
    <property type="project" value="UniProtKB-SubCell"/>
</dbReference>
<dbReference type="GO" id="GO:0005524">
    <property type="term" value="F:ATP binding"/>
    <property type="evidence" value="ECO:0007669"/>
    <property type="project" value="UniProtKB-KW"/>
</dbReference>
<feature type="domain" description="ABC transmembrane type-1" evidence="9">
    <location>
        <begin position="51"/>
        <end position="296"/>
    </location>
</feature>
<dbReference type="STRING" id="153721.MYP_4152"/>
<evidence type="ECO:0000256" key="5">
    <source>
        <dbReference type="ARBA" id="ARBA00022989"/>
    </source>
</evidence>
<organism evidence="10 11">
    <name type="scientific">Sporocytophaga myxococcoides</name>
    <dbReference type="NCBI Taxonomy" id="153721"/>
    <lineage>
        <taxon>Bacteria</taxon>
        <taxon>Pseudomonadati</taxon>
        <taxon>Bacteroidota</taxon>
        <taxon>Cytophagia</taxon>
        <taxon>Cytophagales</taxon>
        <taxon>Cytophagaceae</taxon>
        <taxon>Sporocytophaga</taxon>
    </lineage>
</organism>
<evidence type="ECO:0000256" key="4">
    <source>
        <dbReference type="ARBA" id="ARBA00022840"/>
    </source>
</evidence>
<keyword evidence="11" id="KW-1185">Reference proteome</keyword>
<keyword evidence="4" id="KW-0067">ATP-binding</keyword>
<evidence type="ECO:0000313" key="11">
    <source>
        <dbReference type="Proteomes" id="UP000030185"/>
    </source>
</evidence>
<dbReference type="SUPFAM" id="SSF90123">
    <property type="entry name" value="ABC transporter transmembrane region"/>
    <property type="match status" value="1"/>
</dbReference>
<reference evidence="10 11" key="1">
    <citation type="submission" date="2014-09" db="EMBL/GenBank/DDBJ databases">
        <title>Sporocytophaga myxococcoides PG-01 genome sequencing.</title>
        <authorList>
            <person name="Liu L."/>
            <person name="Gao P.J."/>
            <person name="Chen G.J."/>
            <person name="Wang L.S."/>
        </authorList>
    </citation>
    <scope>NUCLEOTIDE SEQUENCE [LARGE SCALE GENOMIC DNA]</scope>
    <source>
        <strain evidence="10 11">PG-01</strain>
    </source>
</reference>
<dbReference type="CDD" id="cd03251">
    <property type="entry name" value="ABCC_MsbA"/>
    <property type="match status" value="1"/>
</dbReference>
<dbReference type="EMBL" id="BBLT01000010">
    <property type="protein sequence ID" value="GAL86922.1"/>
    <property type="molecule type" value="Genomic_DNA"/>
</dbReference>
<dbReference type="GO" id="GO:0016887">
    <property type="term" value="F:ATP hydrolysis activity"/>
    <property type="evidence" value="ECO:0007669"/>
    <property type="project" value="InterPro"/>
</dbReference>
<dbReference type="CDD" id="cd18552">
    <property type="entry name" value="ABC_6TM_MsbA_like"/>
    <property type="match status" value="1"/>
</dbReference>
<evidence type="ECO:0000256" key="6">
    <source>
        <dbReference type="ARBA" id="ARBA00023136"/>
    </source>
</evidence>
<dbReference type="eggNOG" id="COG1132">
    <property type="taxonomic scope" value="Bacteria"/>
</dbReference>
<dbReference type="FunFam" id="3.40.50.300:FF:000218">
    <property type="entry name" value="Multidrug ABC transporter ATP-binding protein"/>
    <property type="match status" value="1"/>
</dbReference>
<dbReference type="AlphaFoldDB" id="A0A098LKQ3"/>
<keyword evidence="6 7" id="KW-0472">Membrane</keyword>
<feature type="transmembrane region" description="Helical" evidence="7">
    <location>
        <begin position="238"/>
        <end position="259"/>
    </location>
</feature>
<dbReference type="InterPro" id="IPR039421">
    <property type="entry name" value="Type_1_exporter"/>
</dbReference>
<evidence type="ECO:0000256" key="1">
    <source>
        <dbReference type="ARBA" id="ARBA00004651"/>
    </source>
</evidence>
<dbReference type="InterPro" id="IPR027417">
    <property type="entry name" value="P-loop_NTPase"/>
</dbReference>
<dbReference type="InterPro" id="IPR011527">
    <property type="entry name" value="ABC1_TM_dom"/>
</dbReference>
<evidence type="ECO:0000259" key="8">
    <source>
        <dbReference type="PROSITE" id="PS50893"/>
    </source>
</evidence>
<dbReference type="Gene3D" id="1.20.1560.10">
    <property type="entry name" value="ABC transporter type 1, transmembrane domain"/>
    <property type="match status" value="1"/>
</dbReference>
<dbReference type="Proteomes" id="UP000030185">
    <property type="component" value="Unassembled WGS sequence"/>
</dbReference>
<evidence type="ECO:0000256" key="7">
    <source>
        <dbReference type="SAM" id="Phobius"/>
    </source>
</evidence>
<dbReference type="InterPro" id="IPR003439">
    <property type="entry name" value="ABC_transporter-like_ATP-bd"/>
</dbReference>
<comment type="caution">
    <text evidence="10">The sequence shown here is derived from an EMBL/GenBank/DDBJ whole genome shotgun (WGS) entry which is preliminary data.</text>
</comment>
<dbReference type="InterPro" id="IPR017871">
    <property type="entry name" value="ABC_transporter-like_CS"/>
</dbReference>
<feature type="domain" description="ABC transporter" evidence="8">
    <location>
        <begin position="330"/>
        <end position="564"/>
    </location>
</feature>
<dbReference type="GO" id="GO:0015421">
    <property type="term" value="F:ABC-type oligopeptide transporter activity"/>
    <property type="evidence" value="ECO:0007669"/>
    <property type="project" value="TreeGrafter"/>
</dbReference>
<dbReference type="SUPFAM" id="SSF52540">
    <property type="entry name" value="P-loop containing nucleoside triphosphate hydrolases"/>
    <property type="match status" value="1"/>
</dbReference>
<feature type="transmembrane region" description="Helical" evidence="7">
    <location>
        <begin position="45"/>
        <end position="65"/>
    </location>
</feature>
<evidence type="ECO:0000313" key="10">
    <source>
        <dbReference type="EMBL" id="GAL86922.1"/>
    </source>
</evidence>
<accession>A0A098LKQ3</accession>
<dbReference type="SMART" id="SM00382">
    <property type="entry name" value="AAA"/>
    <property type="match status" value="1"/>
</dbReference>
<dbReference type="PROSITE" id="PS00211">
    <property type="entry name" value="ABC_TRANSPORTER_1"/>
    <property type="match status" value="1"/>
</dbReference>
<feature type="transmembrane region" description="Helical" evidence="7">
    <location>
        <begin position="137"/>
        <end position="170"/>
    </location>
</feature>